<feature type="domain" description="WRKY" evidence="6">
    <location>
        <begin position="95"/>
        <end position="164"/>
    </location>
</feature>
<evidence type="ECO:0000259" key="6">
    <source>
        <dbReference type="PROSITE" id="PS50811"/>
    </source>
</evidence>
<dbReference type="GO" id="GO:0005634">
    <property type="term" value="C:nucleus"/>
    <property type="evidence" value="ECO:0007669"/>
    <property type="project" value="UniProtKB-SubCell"/>
</dbReference>
<keyword evidence="3" id="KW-0238">DNA-binding</keyword>
<dbReference type="Proteomes" id="UP001055439">
    <property type="component" value="Chromosome 1"/>
</dbReference>
<evidence type="ECO:0000256" key="3">
    <source>
        <dbReference type="ARBA" id="ARBA00023125"/>
    </source>
</evidence>
<dbReference type="InterPro" id="IPR044810">
    <property type="entry name" value="WRKY_plant"/>
</dbReference>
<evidence type="ECO:0000313" key="8">
    <source>
        <dbReference type="Proteomes" id="UP001055439"/>
    </source>
</evidence>
<sequence length="547" mass="62331">METSVLLGSVIREMERASELTTKLQSLVELGNCSDTAKESARVLSEELLQACNATLSMLKSRRTNVRIKSGSRNVAPHDVLVRRDSRRNYVRKVVTTAPFNDGHQWRKYGEKTIAGCIFPRSYYRCTYSKDQRCEAKKQVQQQDCRLPSLFLVIYKGEHTCKSMLLRGCQPLEQPQLQGCREYTCNPSFPLKVTVTATPAHSFSLRFDSEDRFSGMNTMRKSVDEGTIIWRSEEVATSSKTDQKHFMENSLVDSVIREMEQAFELTTKLQSLVELGNYSDTQKESARMVSRELLQTCNATLSMLKSRKTNVKIEYGSQYQLAPRKVPIRRDRRRHSYPRKVVTVTPYSDGHQWRKYGEKKINGCIFPRSYYRCTYSEDQRCEAKKQVQQQDRGVPSLFLVIYKEEHTCKPMAVEDCQSIEQLQLQGCGEYTCNTSFPLTQVTASATPPPVDSFSLRFDDSEDSLMSTAVRSITEGTIAWRRNDKGSVSCSELASADLAFLDSTEPLHPSLSVVHDVDDEDHSPRSLGFDTDFLGFDLDDIELFGTPY</sequence>
<organism evidence="7 8">
    <name type="scientific">Musa troglodytarum</name>
    <name type="common">fe'i banana</name>
    <dbReference type="NCBI Taxonomy" id="320322"/>
    <lineage>
        <taxon>Eukaryota</taxon>
        <taxon>Viridiplantae</taxon>
        <taxon>Streptophyta</taxon>
        <taxon>Embryophyta</taxon>
        <taxon>Tracheophyta</taxon>
        <taxon>Spermatophyta</taxon>
        <taxon>Magnoliopsida</taxon>
        <taxon>Liliopsida</taxon>
        <taxon>Zingiberales</taxon>
        <taxon>Musaceae</taxon>
        <taxon>Musa</taxon>
    </lineage>
</organism>
<comment type="subcellular location">
    <subcellularLocation>
        <location evidence="1">Nucleus</location>
    </subcellularLocation>
</comment>
<evidence type="ECO:0000256" key="1">
    <source>
        <dbReference type="ARBA" id="ARBA00004123"/>
    </source>
</evidence>
<protein>
    <submittedName>
        <fullName evidence="7">WRKY</fullName>
    </submittedName>
</protein>
<dbReference type="Pfam" id="PF03106">
    <property type="entry name" value="WRKY"/>
    <property type="match status" value="2"/>
</dbReference>
<keyword evidence="5" id="KW-0539">Nucleus</keyword>
<evidence type="ECO:0000256" key="5">
    <source>
        <dbReference type="ARBA" id="ARBA00023242"/>
    </source>
</evidence>
<evidence type="ECO:0000256" key="4">
    <source>
        <dbReference type="ARBA" id="ARBA00023163"/>
    </source>
</evidence>
<dbReference type="InterPro" id="IPR003657">
    <property type="entry name" value="WRKY_dom"/>
</dbReference>
<dbReference type="GO" id="GO:0043565">
    <property type="term" value="F:sequence-specific DNA binding"/>
    <property type="evidence" value="ECO:0007669"/>
    <property type="project" value="InterPro"/>
</dbReference>
<keyword evidence="2" id="KW-0805">Transcription regulation</keyword>
<keyword evidence="4" id="KW-0804">Transcription</keyword>
<evidence type="ECO:0000256" key="2">
    <source>
        <dbReference type="ARBA" id="ARBA00023015"/>
    </source>
</evidence>
<dbReference type="OrthoDB" id="2021064at2759"/>
<dbReference type="SMART" id="SM00774">
    <property type="entry name" value="WRKY"/>
    <property type="match status" value="2"/>
</dbReference>
<dbReference type="PANTHER" id="PTHR31282">
    <property type="entry name" value="WRKY TRANSCRIPTION FACTOR 21-RELATED"/>
    <property type="match status" value="1"/>
</dbReference>
<evidence type="ECO:0000313" key="7">
    <source>
        <dbReference type="EMBL" id="URD75205.1"/>
    </source>
</evidence>
<dbReference type="EMBL" id="CP097502">
    <property type="protein sequence ID" value="URD75205.1"/>
    <property type="molecule type" value="Genomic_DNA"/>
</dbReference>
<dbReference type="PROSITE" id="PS50811">
    <property type="entry name" value="WRKY"/>
    <property type="match status" value="2"/>
</dbReference>
<name>A0A9E7ED97_9LILI</name>
<dbReference type="SUPFAM" id="SSF118290">
    <property type="entry name" value="WRKY DNA-binding domain"/>
    <property type="match status" value="2"/>
</dbReference>
<dbReference type="AlphaFoldDB" id="A0A9E7ED97"/>
<feature type="domain" description="WRKY" evidence="6">
    <location>
        <begin position="342"/>
        <end position="410"/>
    </location>
</feature>
<dbReference type="Gene3D" id="2.20.25.80">
    <property type="entry name" value="WRKY domain"/>
    <property type="match status" value="2"/>
</dbReference>
<proteinExistence type="predicted"/>
<reference evidence="7" key="1">
    <citation type="submission" date="2022-05" db="EMBL/GenBank/DDBJ databases">
        <title>The Musa troglodytarum L. genome provides insights into the mechanism of non-climacteric behaviour and enrichment of carotenoids.</title>
        <authorList>
            <person name="Wang J."/>
        </authorList>
    </citation>
    <scope>NUCLEOTIDE SEQUENCE</scope>
    <source>
        <tissue evidence="7">Leaf</tissue>
    </source>
</reference>
<dbReference type="GO" id="GO:0003700">
    <property type="term" value="F:DNA-binding transcription factor activity"/>
    <property type="evidence" value="ECO:0007669"/>
    <property type="project" value="InterPro"/>
</dbReference>
<accession>A0A9E7ED97</accession>
<gene>
    <name evidence="7" type="ORF">MUK42_08582</name>
</gene>
<keyword evidence="8" id="KW-1185">Reference proteome</keyword>
<dbReference type="InterPro" id="IPR036576">
    <property type="entry name" value="WRKY_dom_sf"/>
</dbReference>